<evidence type="ECO:0000256" key="6">
    <source>
        <dbReference type="ARBA" id="ARBA00022729"/>
    </source>
</evidence>
<evidence type="ECO:0000256" key="12">
    <source>
        <dbReference type="ARBA" id="ARBA00043691"/>
    </source>
</evidence>
<name>A0A0L0FS33_9EUKA</name>
<dbReference type="eggNOG" id="KOG1382">
    <property type="taxonomic scope" value="Eukaryota"/>
</dbReference>
<comment type="catalytic activity">
    <reaction evidence="11">
        <text>1D-myo-inositol 1,2,4,5,6-pentakisphosphate + H2O = 1D-myo-inositol 1,2,5,6-tetrakisphosphate + phosphate</text>
        <dbReference type="Rhea" id="RHEA:77115"/>
        <dbReference type="ChEBI" id="CHEBI:15377"/>
        <dbReference type="ChEBI" id="CHEBI:43474"/>
        <dbReference type="ChEBI" id="CHEBI:57798"/>
        <dbReference type="ChEBI" id="CHEBI:195535"/>
        <dbReference type="EC" id="3.1.3.62"/>
    </reaction>
    <physiologicalReaction direction="left-to-right" evidence="11">
        <dbReference type="Rhea" id="RHEA:77116"/>
    </physiologicalReaction>
</comment>
<protein>
    <recommendedName>
        <fullName evidence="5">Multiple inositol polyphosphate phosphatase 1</fullName>
        <ecNumber evidence="4">3.1.3.62</ecNumber>
        <ecNumber evidence="3">3.1.3.80</ecNumber>
    </recommendedName>
    <alternativeName>
        <fullName evidence="9">2,3-bisphosphoglycerate 3-phosphatase</fullName>
    </alternativeName>
</protein>
<dbReference type="GO" id="GO:0003993">
    <property type="term" value="F:acid phosphatase activity"/>
    <property type="evidence" value="ECO:0007669"/>
    <property type="project" value="TreeGrafter"/>
</dbReference>
<evidence type="ECO:0000313" key="15">
    <source>
        <dbReference type="EMBL" id="KNC79519.1"/>
    </source>
</evidence>
<gene>
    <name evidence="15" type="ORF">SARC_08087</name>
</gene>
<reference evidence="15 16" key="1">
    <citation type="submission" date="2011-02" db="EMBL/GenBank/DDBJ databases">
        <title>The Genome Sequence of Sphaeroforma arctica JP610.</title>
        <authorList>
            <consortium name="The Broad Institute Genome Sequencing Platform"/>
            <person name="Russ C."/>
            <person name="Cuomo C."/>
            <person name="Young S.K."/>
            <person name="Zeng Q."/>
            <person name="Gargeya S."/>
            <person name="Alvarado L."/>
            <person name="Berlin A."/>
            <person name="Chapman S.B."/>
            <person name="Chen Z."/>
            <person name="Freedman E."/>
            <person name="Gellesch M."/>
            <person name="Goldberg J."/>
            <person name="Griggs A."/>
            <person name="Gujja S."/>
            <person name="Heilman E."/>
            <person name="Heiman D."/>
            <person name="Howarth C."/>
            <person name="Mehta T."/>
            <person name="Neiman D."/>
            <person name="Pearson M."/>
            <person name="Roberts A."/>
            <person name="Saif S."/>
            <person name="Shea T."/>
            <person name="Shenoy N."/>
            <person name="Sisk P."/>
            <person name="Stolte C."/>
            <person name="Sykes S."/>
            <person name="White J."/>
            <person name="Yandava C."/>
            <person name="Burger G."/>
            <person name="Gray M.W."/>
            <person name="Holland P.W.H."/>
            <person name="King N."/>
            <person name="Lang F.B.F."/>
            <person name="Roger A.J."/>
            <person name="Ruiz-Trillo I."/>
            <person name="Haas B."/>
            <person name="Nusbaum C."/>
            <person name="Birren B."/>
        </authorList>
    </citation>
    <scope>NUCLEOTIDE SEQUENCE [LARGE SCALE GENOMIC DNA]</scope>
    <source>
        <strain evidence="15 16">JP610</strain>
    </source>
</reference>
<evidence type="ECO:0000256" key="1">
    <source>
        <dbReference type="ARBA" id="ARBA00004370"/>
    </source>
</evidence>
<dbReference type="AlphaFoldDB" id="A0A0L0FS33"/>
<dbReference type="PANTHER" id="PTHR20963">
    <property type="entry name" value="MULTIPLE INOSITOL POLYPHOSPHATE PHOSPHATASE-RELATED"/>
    <property type="match status" value="1"/>
</dbReference>
<dbReference type="GO" id="GO:0034417">
    <property type="term" value="F:bisphosphoglycerate 3-phosphatase activity"/>
    <property type="evidence" value="ECO:0007669"/>
    <property type="project" value="UniProtKB-EC"/>
</dbReference>
<comment type="catalytic activity">
    <reaction evidence="13">
        <text>(2R)-2,3-bisphosphoglycerate + H2O = (2R)-2-phosphoglycerate + phosphate</text>
        <dbReference type="Rhea" id="RHEA:27381"/>
        <dbReference type="ChEBI" id="CHEBI:15377"/>
        <dbReference type="ChEBI" id="CHEBI:43474"/>
        <dbReference type="ChEBI" id="CHEBI:58248"/>
        <dbReference type="ChEBI" id="CHEBI:58289"/>
        <dbReference type="EC" id="3.1.3.80"/>
    </reaction>
    <physiologicalReaction direction="left-to-right" evidence="13">
        <dbReference type="Rhea" id="RHEA:27382"/>
    </physiologicalReaction>
</comment>
<comment type="catalytic activity">
    <reaction evidence="12">
        <text>1D-myo-inositol hexakisphosphate + H2O = 1D-myo-inositol 1,2,4,5,6-pentakisphosphate + phosphate</text>
        <dbReference type="Rhea" id="RHEA:16989"/>
        <dbReference type="ChEBI" id="CHEBI:15377"/>
        <dbReference type="ChEBI" id="CHEBI:43474"/>
        <dbReference type="ChEBI" id="CHEBI:57798"/>
        <dbReference type="ChEBI" id="CHEBI:58130"/>
        <dbReference type="EC" id="3.1.3.62"/>
    </reaction>
    <physiologicalReaction direction="left-to-right" evidence="12">
        <dbReference type="Rhea" id="RHEA:16990"/>
    </physiologicalReaction>
</comment>
<sequence length="373" mass="42447">MHTYVGVENVQTNERFAEKPRYYLAQRVRKHFAALLTPKYKATLYKFQQTQISRTGQSAAAFTYGLFEGTGALGSSGYQPIDITSETIATDTELRFYTVCKDYRTLHKQTETTKEFKRFKTSDLVTKQVQYVSASVGFDVTFPQVLAMYRACSYDTYFHDSLSPWCTLLGPETLEVLEFHDDLKQWWVKSYGHTLNYAIACPLMSSIVEEIEAVWKDYRSGNAHHLRARIRFGHAETLQPFISLLGLYRDEEGLFANATYDAILKRKYRASTIVPYAANVFFSLNECDGEPYVNMYVNEDLTPIPGCETTPSGDCPLTAFKDTFAEIVDKCDFDALCGTRLRKNARVDIPERLSGSDSNDKRGREGSVARNEL</sequence>
<evidence type="ECO:0000256" key="13">
    <source>
        <dbReference type="ARBA" id="ARBA00043832"/>
    </source>
</evidence>
<evidence type="ECO:0000256" key="11">
    <source>
        <dbReference type="ARBA" id="ARBA00043671"/>
    </source>
</evidence>
<dbReference type="Proteomes" id="UP000054560">
    <property type="component" value="Unassembled WGS sequence"/>
</dbReference>
<evidence type="ECO:0000256" key="4">
    <source>
        <dbReference type="ARBA" id="ARBA00013040"/>
    </source>
</evidence>
<keyword evidence="8" id="KW-0472">Membrane</keyword>
<comment type="catalytic activity">
    <reaction evidence="10">
        <text>1D-myo-inositol 1,2,5,6-tetrakisphosphate + H2O = 1D-myo-inositol 1,2,6-trisphosphate + phosphate</text>
        <dbReference type="Rhea" id="RHEA:77119"/>
        <dbReference type="ChEBI" id="CHEBI:15377"/>
        <dbReference type="ChEBI" id="CHEBI:43474"/>
        <dbReference type="ChEBI" id="CHEBI:195535"/>
        <dbReference type="ChEBI" id="CHEBI:195537"/>
        <dbReference type="EC" id="3.1.3.62"/>
    </reaction>
    <physiologicalReaction direction="left-to-right" evidence="10">
        <dbReference type="Rhea" id="RHEA:77120"/>
    </physiologicalReaction>
</comment>
<accession>A0A0L0FS33</accession>
<dbReference type="CDD" id="cd07061">
    <property type="entry name" value="HP_HAP_like"/>
    <property type="match status" value="1"/>
</dbReference>
<dbReference type="Pfam" id="PF00328">
    <property type="entry name" value="His_Phos_2"/>
    <property type="match status" value="1"/>
</dbReference>
<dbReference type="EC" id="3.1.3.80" evidence="3"/>
<evidence type="ECO:0000256" key="2">
    <source>
        <dbReference type="ARBA" id="ARBA00008422"/>
    </source>
</evidence>
<evidence type="ECO:0000256" key="5">
    <source>
        <dbReference type="ARBA" id="ARBA00018097"/>
    </source>
</evidence>
<dbReference type="SUPFAM" id="SSF53254">
    <property type="entry name" value="Phosphoglycerate mutase-like"/>
    <property type="match status" value="1"/>
</dbReference>
<dbReference type="EMBL" id="KQ242290">
    <property type="protein sequence ID" value="KNC79519.1"/>
    <property type="molecule type" value="Genomic_DNA"/>
</dbReference>
<proteinExistence type="inferred from homology"/>
<dbReference type="PANTHER" id="PTHR20963:SF8">
    <property type="entry name" value="MULTIPLE INOSITOL POLYPHOSPHATE PHOSPHATASE 1"/>
    <property type="match status" value="1"/>
</dbReference>
<dbReference type="InterPro" id="IPR000560">
    <property type="entry name" value="His_Pase_clade-2"/>
</dbReference>
<dbReference type="GO" id="GO:0016020">
    <property type="term" value="C:membrane"/>
    <property type="evidence" value="ECO:0007669"/>
    <property type="project" value="UniProtKB-SubCell"/>
</dbReference>
<comment type="subcellular location">
    <subcellularLocation>
        <location evidence="1">Membrane</location>
    </subcellularLocation>
</comment>
<evidence type="ECO:0000256" key="10">
    <source>
        <dbReference type="ARBA" id="ARBA00043668"/>
    </source>
</evidence>
<organism evidence="15 16">
    <name type="scientific">Sphaeroforma arctica JP610</name>
    <dbReference type="NCBI Taxonomy" id="667725"/>
    <lineage>
        <taxon>Eukaryota</taxon>
        <taxon>Ichthyosporea</taxon>
        <taxon>Ichthyophonida</taxon>
        <taxon>Sphaeroforma</taxon>
    </lineage>
</organism>
<keyword evidence="6" id="KW-0732">Signal</keyword>
<dbReference type="Gene3D" id="3.40.50.1240">
    <property type="entry name" value="Phosphoglycerate mutase-like"/>
    <property type="match status" value="1"/>
</dbReference>
<evidence type="ECO:0000256" key="14">
    <source>
        <dbReference type="SAM" id="MobiDB-lite"/>
    </source>
</evidence>
<evidence type="ECO:0000313" key="16">
    <source>
        <dbReference type="Proteomes" id="UP000054560"/>
    </source>
</evidence>
<dbReference type="EC" id="3.1.3.62" evidence="4"/>
<dbReference type="STRING" id="667725.A0A0L0FS33"/>
<evidence type="ECO:0000256" key="7">
    <source>
        <dbReference type="ARBA" id="ARBA00022801"/>
    </source>
</evidence>
<evidence type="ECO:0000256" key="9">
    <source>
        <dbReference type="ARBA" id="ARBA00031642"/>
    </source>
</evidence>
<keyword evidence="7" id="KW-0378">Hydrolase</keyword>
<keyword evidence="16" id="KW-1185">Reference proteome</keyword>
<feature type="compositionally biased region" description="Basic and acidic residues" evidence="14">
    <location>
        <begin position="358"/>
        <end position="373"/>
    </location>
</feature>
<dbReference type="InterPro" id="IPR029033">
    <property type="entry name" value="His_PPase_superfam"/>
</dbReference>
<evidence type="ECO:0000256" key="8">
    <source>
        <dbReference type="ARBA" id="ARBA00023136"/>
    </source>
</evidence>
<dbReference type="OrthoDB" id="6509975at2759"/>
<evidence type="ECO:0000256" key="3">
    <source>
        <dbReference type="ARBA" id="ARBA00012976"/>
    </source>
</evidence>
<comment type="similarity">
    <text evidence="2">Belongs to the histidine acid phosphatase family. MINPP1 subfamily.</text>
</comment>
<dbReference type="GeneID" id="25908591"/>
<feature type="region of interest" description="Disordered" evidence="14">
    <location>
        <begin position="351"/>
        <end position="373"/>
    </location>
</feature>
<dbReference type="RefSeq" id="XP_014153421.1">
    <property type="nucleotide sequence ID" value="XM_014297946.1"/>
</dbReference>
<dbReference type="GO" id="GO:0052745">
    <property type="term" value="F:inositol phosphate phosphatase activity"/>
    <property type="evidence" value="ECO:0007669"/>
    <property type="project" value="TreeGrafter"/>
</dbReference>